<keyword evidence="2 5" id="KW-0812">Transmembrane</keyword>
<keyword evidence="3 5" id="KW-1133">Transmembrane helix</keyword>
<evidence type="ECO:0000313" key="7">
    <source>
        <dbReference type="Proteomes" id="UP000280307"/>
    </source>
</evidence>
<feature type="transmembrane region" description="Helical" evidence="5">
    <location>
        <begin position="426"/>
        <end position="445"/>
    </location>
</feature>
<evidence type="ECO:0000256" key="4">
    <source>
        <dbReference type="ARBA" id="ARBA00023136"/>
    </source>
</evidence>
<gene>
    <name evidence="6" type="ORF">EI684_21770</name>
</gene>
<feature type="transmembrane region" description="Helical" evidence="5">
    <location>
        <begin position="17"/>
        <end position="37"/>
    </location>
</feature>
<feature type="transmembrane region" description="Helical" evidence="5">
    <location>
        <begin position="362"/>
        <end position="382"/>
    </location>
</feature>
<feature type="transmembrane region" description="Helical" evidence="5">
    <location>
        <begin position="394"/>
        <end position="414"/>
    </location>
</feature>
<feature type="transmembrane region" description="Helical" evidence="5">
    <location>
        <begin position="224"/>
        <end position="248"/>
    </location>
</feature>
<dbReference type="GO" id="GO:0016020">
    <property type="term" value="C:membrane"/>
    <property type="evidence" value="ECO:0007669"/>
    <property type="project" value="UniProtKB-SubCell"/>
</dbReference>
<evidence type="ECO:0000256" key="5">
    <source>
        <dbReference type="SAM" id="Phobius"/>
    </source>
</evidence>
<comment type="subcellular location">
    <subcellularLocation>
        <location evidence="1">Membrane</location>
        <topology evidence="1">Multi-pass membrane protein</topology>
    </subcellularLocation>
</comment>
<feature type="transmembrane region" description="Helical" evidence="5">
    <location>
        <begin position="451"/>
        <end position="468"/>
    </location>
</feature>
<feature type="transmembrane region" description="Helical" evidence="5">
    <location>
        <begin position="151"/>
        <end position="173"/>
    </location>
</feature>
<dbReference type="PANTHER" id="PTHR43424:SF1">
    <property type="entry name" value="LOCUS PUTATIVE PROTEIN 1-RELATED"/>
    <property type="match status" value="1"/>
</dbReference>
<keyword evidence="4 5" id="KW-0472">Membrane</keyword>
<evidence type="ECO:0000256" key="1">
    <source>
        <dbReference type="ARBA" id="ARBA00004141"/>
    </source>
</evidence>
<organism evidence="6 7">
    <name type="scientific">Candidatus Viridilinea halotolerans</name>
    <dbReference type="NCBI Taxonomy" id="2491704"/>
    <lineage>
        <taxon>Bacteria</taxon>
        <taxon>Bacillati</taxon>
        <taxon>Chloroflexota</taxon>
        <taxon>Chloroflexia</taxon>
        <taxon>Chloroflexales</taxon>
        <taxon>Chloroflexineae</taxon>
        <taxon>Oscillochloridaceae</taxon>
        <taxon>Candidatus Viridilinea</taxon>
    </lineage>
</organism>
<dbReference type="AlphaFoldDB" id="A0A426TR67"/>
<dbReference type="CDD" id="cd13128">
    <property type="entry name" value="MATE_Wzx_like"/>
    <property type="match status" value="1"/>
</dbReference>
<feature type="transmembrane region" description="Helical" evidence="5">
    <location>
        <begin position="300"/>
        <end position="321"/>
    </location>
</feature>
<feature type="transmembrane region" description="Helical" evidence="5">
    <location>
        <begin position="327"/>
        <end position="350"/>
    </location>
</feature>
<evidence type="ECO:0000256" key="2">
    <source>
        <dbReference type="ARBA" id="ARBA00022692"/>
    </source>
</evidence>
<feature type="transmembrane region" description="Helical" evidence="5">
    <location>
        <begin position="121"/>
        <end position="144"/>
    </location>
</feature>
<name>A0A426TR67_9CHLR</name>
<evidence type="ECO:0000256" key="3">
    <source>
        <dbReference type="ARBA" id="ARBA00022989"/>
    </source>
</evidence>
<sequence>MDNSAPMTSGTRMARNAALMMAAQLLTWAMAFLVAIFQPRILGPFAVGQLAIAFSIWLIVGVVISFGMDTHLTKEIARNPDQTSELVGMSMILRVLIWLASCVVVWGYVQVSIAVDPVQNALIWIISLATLFMALSGAIMAALVGLEQMPFVSLMTVLSKVALTVLSLVLLFAGFDVIWISWASVVSGLVGLLGGAYILFRQYPLRLRMVPAAARTMLRVSRKYLVTALTIMFYQQISYLFIAVFASTDAVGWYSTATRLYGTLMFFPVAISTVVFPSLIRSHAAGQDHLSAAARRIFNLMLTMSVPIGMGLMVFADPIVLLLYGDAFVQTGAVLAVLGLVLTFTYLNTIMGQLMLAAERTYALNAIMIVAALATMPLNFVLVTWSDATLANGALGGALAFALTEMSILVAMIYQLPKGTLGGNNLRVGGLSLFAGGLMVAAIWWLRPTPFFFLGIPLGALVYLIAILRMRVLPPEDLELAKEVFVKIRARLVPKGREA</sequence>
<protein>
    <submittedName>
        <fullName evidence="6">Flippase</fullName>
    </submittedName>
</protein>
<dbReference type="InterPro" id="IPR002797">
    <property type="entry name" value="Polysacc_synth"/>
</dbReference>
<evidence type="ECO:0000313" key="6">
    <source>
        <dbReference type="EMBL" id="RRR65904.1"/>
    </source>
</evidence>
<reference evidence="6 7" key="1">
    <citation type="submission" date="2018-12" db="EMBL/GenBank/DDBJ databases">
        <title>Genome Sequence of Candidatus Viridilinea halotolerans isolated from saline sulfide-rich spring.</title>
        <authorList>
            <person name="Grouzdev D.S."/>
            <person name="Burganskaya E.I."/>
            <person name="Krutkina M.S."/>
            <person name="Sukhacheva M.V."/>
            <person name="Gorlenko V.M."/>
        </authorList>
    </citation>
    <scope>NUCLEOTIDE SEQUENCE [LARGE SCALE GENOMIC DNA]</scope>
    <source>
        <strain evidence="6">Chok-6</strain>
    </source>
</reference>
<dbReference type="Proteomes" id="UP000280307">
    <property type="component" value="Unassembled WGS sequence"/>
</dbReference>
<comment type="caution">
    <text evidence="6">The sequence shown here is derived from an EMBL/GenBank/DDBJ whole genome shotgun (WGS) entry which is preliminary data.</text>
</comment>
<feature type="transmembrane region" description="Helical" evidence="5">
    <location>
        <begin position="43"/>
        <end position="66"/>
    </location>
</feature>
<proteinExistence type="predicted"/>
<feature type="transmembrane region" description="Helical" evidence="5">
    <location>
        <begin position="86"/>
        <end position="109"/>
    </location>
</feature>
<accession>A0A426TR67</accession>
<dbReference type="InterPro" id="IPR052556">
    <property type="entry name" value="PolySynth_Transporter"/>
</dbReference>
<dbReference type="EMBL" id="RSAS01000900">
    <property type="protein sequence ID" value="RRR65904.1"/>
    <property type="molecule type" value="Genomic_DNA"/>
</dbReference>
<feature type="transmembrane region" description="Helical" evidence="5">
    <location>
        <begin position="260"/>
        <end position="280"/>
    </location>
</feature>
<feature type="transmembrane region" description="Helical" evidence="5">
    <location>
        <begin position="179"/>
        <end position="200"/>
    </location>
</feature>
<dbReference type="Pfam" id="PF01943">
    <property type="entry name" value="Polysacc_synt"/>
    <property type="match status" value="1"/>
</dbReference>
<dbReference type="PANTHER" id="PTHR43424">
    <property type="entry name" value="LOCUS PUTATIVE PROTEIN 1-RELATED"/>
    <property type="match status" value="1"/>
</dbReference>